<evidence type="ECO:0000259" key="1">
    <source>
        <dbReference type="Pfam" id="PF16355"/>
    </source>
</evidence>
<gene>
    <name evidence="2" type="ORF">GM539_13995</name>
</gene>
<feature type="non-terminal residue" evidence="2">
    <location>
        <position position="87"/>
    </location>
</feature>
<organism evidence="2 3">
    <name type="scientific">Streptococcus pneumoniae</name>
    <dbReference type="NCBI Taxonomy" id="1313"/>
    <lineage>
        <taxon>Bacteria</taxon>
        <taxon>Bacillati</taxon>
        <taxon>Bacillota</taxon>
        <taxon>Bacilli</taxon>
        <taxon>Lactobacillales</taxon>
        <taxon>Streptococcaceae</taxon>
        <taxon>Streptococcus</taxon>
    </lineage>
</organism>
<name>A0A6G2D6L5_STREE</name>
<evidence type="ECO:0000313" key="3">
    <source>
        <dbReference type="Proteomes" id="UP000474228"/>
    </source>
</evidence>
<comment type="caution">
    <text evidence="2">The sequence shown here is derived from an EMBL/GenBank/DDBJ whole genome shotgun (WGS) entry which is preliminary data.</text>
</comment>
<dbReference type="Pfam" id="PF16355">
    <property type="entry name" value="DUF4982"/>
    <property type="match status" value="1"/>
</dbReference>
<dbReference type="InterPro" id="IPR013783">
    <property type="entry name" value="Ig-like_fold"/>
</dbReference>
<dbReference type="AlphaFoldDB" id="A0A6G2D6L5"/>
<dbReference type="Proteomes" id="UP000474228">
    <property type="component" value="Unassembled WGS sequence"/>
</dbReference>
<proteinExistence type="predicted"/>
<dbReference type="Gene3D" id="2.60.40.10">
    <property type="entry name" value="Immunoglobulins"/>
    <property type="match status" value="1"/>
</dbReference>
<protein>
    <submittedName>
        <fullName evidence="2">DUF4982 domain-containing protein</fullName>
    </submittedName>
</protein>
<accession>A0A6G2D6L5</accession>
<feature type="non-terminal residue" evidence="2">
    <location>
        <position position="1"/>
    </location>
</feature>
<feature type="domain" description="DUF4982" evidence="1">
    <location>
        <begin position="14"/>
        <end position="87"/>
    </location>
</feature>
<dbReference type="EMBL" id="WNHJ01000761">
    <property type="protein sequence ID" value="MTV64443.1"/>
    <property type="molecule type" value="Genomic_DNA"/>
</dbReference>
<evidence type="ECO:0000313" key="2">
    <source>
        <dbReference type="EMBL" id="MTV64443.1"/>
    </source>
</evidence>
<dbReference type="RefSeq" id="WP_155458790.1">
    <property type="nucleotide sequence ID" value="NZ_WNHJ01000761.1"/>
</dbReference>
<reference evidence="2 3" key="1">
    <citation type="submission" date="2019-11" db="EMBL/GenBank/DDBJ databases">
        <title>Growth characteristics of pneumococcus vary with the chemical composition of the capsule and with environmental conditions.</title>
        <authorList>
            <person name="Tothpal A."/>
            <person name="Desobry K."/>
            <person name="Joshi S."/>
            <person name="Wyllie A.L."/>
            <person name="Weinberger D.M."/>
        </authorList>
    </citation>
    <scope>NUCLEOTIDE SEQUENCE [LARGE SCALE GENOMIC DNA]</scope>
    <source>
        <strain evidence="3">pnumococcus22F</strain>
    </source>
</reference>
<sequence>TEETLKERNMLINGKVPVRTFSNAASVELFLNNESLGKKEFVKKTTEAGRPYHEGAKPSELYLEWLVDYKPGTLTAIARDENGKEIA</sequence>
<dbReference type="InterPro" id="IPR032311">
    <property type="entry name" value="DUF4982"/>
</dbReference>